<evidence type="ECO:0000313" key="15">
    <source>
        <dbReference type="Proteomes" id="UP001150941"/>
    </source>
</evidence>
<dbReference type="AlphaFoldDB" id="A0A9W9P832"/>
<accession>A0A9W9P832</accession>
<evidence type="ECO:0000256" key="9">
    <source>
        <dbReference type="ARBA" id="ARBA00022968"/>
    </source>
</evidence>
<dbReference type="GeneID" id="83200495"/>
<reference evidence="14" key="2">
    <citation type="journal article" date="2023" name="IMA Fungus">
        <title>Comparative genomic study of the Penicillium genus elucidates a diverse pangenome and 15 lateral gene transfer events.</title>
        <authorList>
            <person name="Petersen C."/>
            <person name="Sorensen T."/>
            <person name="Nielsen M.R."/>
            <person name="Sondergaard T.E."/>
            <person name="Sorensen J.L."/>
            <person name="Fitzpatrick D.A."/>
            <person name="Frisvad J.C."/>
            <person name="Nielsen K.L."/>
        </authorList>
    </citation>
    <scope>NUCLEOTIDE SEQUENCE</scope>
    <source>
        <strain evidence="14">IBT 19713</strain>
    </source>
</reference>
<evidence type="ECO:0000256" key="6">
    <source>
        <dbReference type="ARBA" id="ARBA00022679"/>
    </source>
</evidence>
<dbReference type="RefSeq" id="XP_058332195.1">
    <property type="nucleotide sequence ID" value="XM_058473192.1"/>
</dbReference>
<evidence type="ECO:0000256" key="5">
    <source>
        <dbReference type="ARBA" id="ARBA00022676"/>
    </source>
</evidence>
<comment type="similarity">
    <text evidence="3">Belongs to the glycosyltransferase 31 family. Beta3-Gal-T subfamily.</text>
</comment>
<evidence type="ECO:0000256" key="4">
    <source>
        <dbReference type="ARBA" id="ARBA00012557"/>
    </source>
</evidence>
<gene>
    <name evidence="14" type="ORF">N7468_003895</name>
</gene>
<comment type="caution">
    <text evidence="14">The sequence shown here is derived from an EMBL/GenBank/DDBJ whole genome shotgun (WGS) entry which is preliminary data.</text>
</comment>
<evidence type="ECO:0000256" key="1">
    <source>
        <dbReference type="ARBA" id="ARBA00004606"/>
    </source>
</evidence>
<keyword evidence="10" id="KW-1133">Transmembrane helix</keyword>
<keyword evidence="15" id="KW-1185">Reference proteome</keyword>
<dbReference type="InterPro" id="IPR026050">
    <property type="entry name" value="C1GALT1/C1GALT1_chp1"/>
</dbReference>
<keyword evidence="6" id="KW-0808">Transferase</keyword>
<dbReference type="OrthoDB" id="414175at2759"/>
<evidence type="ECO:0000256" key="12">
    <source>
        <dbReference type="SAM" id="MobiDB-lite"/>
    </source>
</evidence>
<sequence>MLKLPARYSRWVPLLAPAALILLFIHLNSGFSSDSLAAYEPAVSHTPLHYSPERTIQPSQSSLSATDSDLPASCRPLPGMEDVLVVLKTGITEAQDKVPVHVRTTLRCIPNKLIVSDFEEEIAGLKTYDVFRNSSEELRANEDFALYNRARERGRQGLQNTDHTKVENGMGGMSGNPGWKLDKWKFLPMVTEARNYMPDAKWYVFMEADTYPIWPNLVAWLAEFPADQKLYIGNQMMIGDDVFAHGGSGFILSHDAIHAVADEYGLRPAAWHERTHQHWAGDCILGIALATIGIPLLWSWPHVTDRSLWEQDALNEGFGTQQWCYPPFTFHHMTPKDVDRIHDFELQWFANDKHSLLLYSDLFKNLVRPMLESYAENWDNFAQTELKREGDNSPFTPYECAEQCALDVNCLQYRIDDSGRCSTTDQALRGRASAGVKSGTMMWRVDARIKERGKCQKPKFVTANP</sequence>
<keyword evidence="5" id="KW-0328">Glycosyltransferase</keyword>
<evidence type="ECO:0000256" key="3">
    <source>
        <dbReference type="ARBA" id="ARBA00006462"/>
    </source>
</evidence>
<comment type="pathway">
    <text evidence="2">Protein modification; protein glycosylation.</text>
</comment>
<keyword evidence="7" id="KW-0812">Transmembrane</keyword>
<keyword evidence="9" id="KW-0735">Signal-anchor</keyword>
<keyword evidence="11" id="KW-0472">Membrane</keyword>
<dbReference type="PANTHER" id="PTHR23033:SF47">
    <property type="entry name" value="APPLE DOMAIN-CONTAINING PROTEIN-RELATED"/>
    <property type="match status" value="1"/>
</dbReference>
<organism evidence="14 15">
    <name type="scientific">Penicillium chermesinum</name>
    <dbReference type="NCBI Taxonomy" id="63820"/>
    <lineage>
        <taxon>Eukaryota</taxon>
        <taxon>Fungi</taxon>
        <taxon>Dikarya</taxon>
        <taxon>Ascomycota</taxon>
        <taxon>Pezizomycotina</taxon>
        <taxon>Eurotiomycetes</taxon>
        <taxon>Eurotiomycetidae</taxon>
        <taxon>Eurotiales</taxon>
        <taxon>Aspergillaceae</taxon>
        <taxon>Penicillium</taxon>
    </lineage>
</organism>
<feature type="compositionally biased region" description="Polar residues" evidence="12">
    <location>
        <begin position="54"/>
        <end position="67"/>
    </location>
</feature>
<evidence type="ECO:0000256" key="2">
    <source>
        <dbReference type="ARBA" id="ARBA00004922"/>
    </source>
</evidence>
<protein>
    <recommendedName>
        <fullName evidence="4">N-acetylgalactosaminide beta-1,3-galactosyltransferase</fullName>
        <ecNumber evidence="4">2.4.1.122</ecNumber>
    </recommendedName>
</protein>
<dbReference type="GO" id="GO:0000166">
    <property type="term" value="F:nucleotide binding"/>
    <property type="evidence" value="ECO:0007669"/>
    <property type="project" value="UniProtKB-KW"/>
</dbReference>
<dbReference type="Pfam" id="PF02434">
    <property type="entry name" value="Fringe"/>
    <property type="match status" value="1"/>
</dbReference>
<evidence type="ECO:0000313" key="14">
    <source>
        <dbReference type="EMBL" id="KAJ5239276.1"/>
    </source>
</evidence>
<reference evidence="14" key="1">
    <citation type="submission" date="2022-11" db="EMBL/GenBank/DDBJ databases">
        <authorList>
            <person name="Petersen C."/>
        </authorList>
    </citation>
    <scope>NUCLEOTIDE SEQUENCE</scope>
    <source>
        <strain evidence="14">IBT 19713</strain>
    </source>
</reference>
<evidence type="ECO:0000259" key="13">
    <source>
        <dbReference type="Pfam" id="PF02434"/>
    </source>
</evidence>
<dbReference type="InterPro" id="IPR003378">
    <property type="entry name" value="Fringe-like_glycosylTrfase"/>
</dbReference>
<keyword evidence="8" id="KW-0547">Nucleotide-binding</keyword>
<evidence type="ECO:0000256" key="11">
    <source>
        <dbReference type="ARBA" id="ARBA00023136"/>
    </source>
</evidence>
<dbReference type="Proteomes" id="UP001150941">
    <property type="component" value="Unassembled WGS sequence"/>
</dbReference>
<dbReference type="EMBL" id="JAPQKS010000003">
    <property type="protein sequence ID" value="KAJ5239276.1"/>
    <property type="molecule type" value="Genomic_DNA"/>
</dbReference>
<feature type="region of interest" description="Disordered" evidence="12">
    <location>
        <begin position="49"/>
        <end position="70"/>
    </location>
</feature>
<name>A0A9W9P832_9EURO</name>
<comment type="subcellular location">
    <subcellularLocation>
        <location evidence="1">Membrane</location>
        <topology evidence="1">Single-pass type II membrane protein</topology>
    </subcellularLocation>
</comment>
<dbReference type="EC" id="2.4.1.122" evidence="4"/>
<evidence type="ECO:0000256" key="10">
    <source>
        <dbReference type="ARBA" id="ARBA00022989"/>
    </source>
</evidence>
<dbReference type="GO" id="GO:0016263">
    <property type="term" value="F:glycoprotein-N-acetylgalactosamine 3-beta-galactosyltransferase activity"/>
    <property type="evidence" value="ECO:0007669"/>
    <property type="project" value="UniProtKB-EC"/>
</dbReference>
<dbReference type="GO" id="GO:0016020">
    <property type="term" value="C:membrane"/>
    <property type="evidence" value="ECO:0007669"/>
    <property type="project" value="UniProtKB-SubCell"/>
</dbReference>
<dbReference type="Gene3D" id="3.90.550.50">
    <property type="match status" value="1"/>
</dbReference>
<feature type="domain" description="Fringe-like glycosyltransferase" evidence="13">
    <location>
        <begin position="195"/>
        <end position="297"/>
    </location>
</feature>
<evidence type="ECO:0000256" key="8">
    <source>
        <dbReference type="ARBA" id="ARBA00022741"/>
    </source>
</evidence>
<proteinExistence type="inferred from homology"/>
<evidence type="ECO:0000256" key="7">
    <source>
        <dbReference type="ARBA" id="ARBA00022692"/>
    </source>
</evidence>
<dbReference type="PANTHER" id="PTHR23033">
    <property type="entry name" value="BETA1,3-GALACTOSYLTRANSFERASE"/>
    <property type="match status" value="1"/>
</dbReference>